<protein>
    <recommendedName>
        <fullName evidence="4">DUF4878 domain-containing protein</fullName>
    </recommendedName>
</protein>
<accession>D1AYM7</accession>
<dbReference type="eggNOG" id="ENOG5033GT4">
    <property type="taxonomic scope" value="Bacteria"/>
</dbReference>
<dbReference type="Proteomes" id="UP000002072">
    <property type="component" value="Chromosome"/>
</dbReference>
<proteinExistence type="predicted"/>
<evidence type="ECO:0008006" key="4">
    <source>
        <dbReference type="Google" id="ProtNLM"/>
    </source>
</evidence>
<gene>
    <name evidence="2" type="ordered locus">Smon_0937</name>
</gene>
<name>D1AYM7_STRM9</name>
<dbReference type="KEGG" id="smf:Smon_0937"/>
<evidence type="ECO:0000256" key="1">
    <source>
        <dbReference type="SAM" id="SignalP"/>
    </source>
</evidence>
<dbReference type="EMBL" id="CP001779">
    <property type="protein sequence ID" value="ACZ01403.1"/>
    <property type="molecule type" value="Genomic_DNA"/>
</dbReference>
<reference evidence="2 3" key="1">
    <citation type="journal article" date="2009" name="Stand. Genomic Sci.">
        <title>Complete genome sequence of Streptobacillus moniliformis type strain (9901T).</title>
        <authorList>
            <person name="Nolan M."/>
            <person name="Gronow S."/>
            <person name="Lapidus A."/>
            <person name="Ivanova N."/>
            <person name="Copeland A."/>
            <person name="Lucas S."/>
            <person name="Del Rio T.G."/>
            <person name="Chen F."/>
            <person name="Tice H."/>
            <person name="Pitluck S."/>
            <person name="Cheng J.F."/>
            <person name="Sims D."/>
            <person name="Meincke L."/>
            <person name="Bruce D."/>
            <person name="Goodwin L."/>
            <person name="Brettin T."/>
            <person name="Han C."/>
            <person name="Detter J.C."/>
            <person name="Ovchinikova G."/>
            <person name="Pati A."/>
            <person name="Mavromatis K."/>
            <person name="Mikhailova N."/>
            <person name="Chen A."/>
            <person name="Palaniappan K."/>
            <person name="Land M."/>
            <person name="Hauser L."/>
            <person name="Chang Y.J."/>
            <person name="Jeffries C.D."/>
            <person name="Rohde M."/>
            <person name="Sproer C."/>
            <person name="Goker M."/>
            <person name="Bristow J."/>
            <person name="Eisen J.A."/>
            <person name="Markowitz V."/>
            <person name="Hugenholtz P."/>
            <person name="Kyrpides N.C."/>
            <person name="Klenk H.P."/>
            <person name="Chain P."/>
        </authorList>
    </citation>
    <scope>NUCLEOTIDE SEQUENCE [LARGE SCALE GENOMIC DNA]</scope>
    <source>
        <strain evidence="3">ATCC 14647 / DSM 12112 / NCTC 10651 / 9901</strain>
    </source>
</reference>
<dbReference type="AlphaFoldDB" id="D1AYM7"/>
<dbReference type="OrthoDB" id="95475at2"/>
<evidence type="ECO:0000313" key="2">
    <source>
        <dbReference type="EMBL" id="ACZ01403.1"/>
    </source>
</evidence>
<feature type="chain" id="PRO_5003021168" description="DUF4878 domain-containing protein" evidence="1">
    <location>
        <begin position="20"/>
        <end position="129"/>
    </location>
</feature>
<keyword evidence="3" id="KW-1185">Reference proteome</keyword>
<dbReference type="STRING" id="519441.Smon_0937"/>
<evidence type="ECO:0000313" key="3">
    <source>
        <dbReference type="Proteomes" id="UP000002072"/>
    </source>
</evidence>
<keyword evidence="1" id="KW-0732">Signal</keyword>
<dbReference type="GeneID" id="29674221"/>
<organism evidence="2 3">
    <name type="scientific">Streptobacillus moniliformis (strain ATCC 14647 / DSM 12112 / NCTC 10651 / 9901)</name>
    <dbReference type="NCBI Taxonomy" id="519441"/>
    <lineage>
        <taxon>Bacteria</taxon>
        <taxon>Fusobacteriati</taxon>
        <taxon>Fusobacteriota</taxon>
        <taxon>Fusobacteriia</taxon>
        <taxon>Fusobacteriales</taxon>
        <taxon>Leptotrichiaceae</taxon>
        <taxon>Streptobacillus</taxon>
    </lineage>
</organism>
<dbReference type="PROSITE" id="PS51257">
    <property type="entry name" value="PROKAR_LIPOPROTEIN"/>
    <property type="match status" value="1"/>
</dbReference>
<dbReference type="HOGENOM" id="CLU_1991132_0_0_0"/>
<sequence>MKRYIFLMFFLLLISCSNINRISTINNFEKNKIFKEVIKVQEEIIDLAKIDNKDEIKKRITTTLRNQIILLSLSKYDFSKFLIFFSKEIDIINTNTVKSILLLNYETETMYFDVIWKKYNDKWMIDSVE</sequence>
<dbReference type="RefSeq" id="WP_012858952.1">
    <property type="nucleotide sequence ID" value="NC_013515.1"/>
</dbReference>
<feature type="signal peptide" evidence="1">
    <location>
        <begin position="1"/>
        <end position="19"/>
    </location>
</feature>